<dbReference type="Pfam" id="PF00483">
    <property type="entry name" value="NTP_transferase"/>
    <property type="match status" value="1"/>
</dbReference>
<dbReference type="InterPro" id="IPR013446">
    <property type="entry name" value="G1P_cyt_trans-like"/>
</dbReference>
<gene>
    <name evidence="2" type="ORF">METZ01_LOCUS252404</name>
</gene>
<dbReference type="InterPro" id="IPR029044">
    <property type="entry name" value="Nucleotide-diphossugar_trans"/>
</dbReference>
<dbReference type="EMBL" id="UINC01067664">
    <property type="protein sequence ID" value="SVB99550.1"/>
    <property type="molecule type" value="Genomic_DNA"/>
</dbReference>
<reference evidence="2" key="1">
    <citation type="submission" date="2018-05" db="EMBL/GenBank/DDBJ databases">
        <authorList>
            <person name="Lanie J.A."/>
            <person name="Ng W.-L."/>
            <person name="Kazmierczak K.M."/>
            <person name="Andrzejewski T.M."/>
            <person name="Davidsen T.M."/>
            <person name="Wayne K.J."/>
            <person name="Tettelin H."/>
            <person name="Glass J.I."/>
            <person name="Rusch D."/>
            <person name="Podicherti R."/>
            <person name="Tsui H.-C.T."/>
            <person name="Winkler M.E."/>
        </authorList>
    </citation>
    <scope>NUCLEOTIDE SEQUENCE</scope>
</reference>
<protein>
    <recommendedName>
        <fullName evidence="1">Nucleotidyl transferase domain-containing protein</fullName>
    </recommendedName>
</protein>
<dbReference type="Gene3D" id="3.90.550.10">
    <property type="entry name" value="Spore Coat Polysaccharide Biosynthesis Protein SpsA, Chain A"/>
    <property type="match status" value="1"/>
</dbReference>
<dbReference type="AlphaFoldDB" id="A0A382IIP5"/>
<accession>A0A382IIP5</accession>
<dbReference type="PANTHER" id="PTHR47183:SF2">
    <property type="entry name" value="GLUCOSE-1-PHOSPHATE CYTIDYLYLTRANSFERASE-RELATED"/>
    <property type="match status" value="1"/>
</dbReference>
<evidence type="ECO:0000259" key="1">
    <source>
        <dbReference type="Pfam" id="PF00483"/>
    </source>
</evidence>
<organism evidence="2">
    <name type="scientific">marine metagenome</name>
    <dbReference type="NCBI Taxonomy" id="408172"/>
    <lineage>
        <taxon>unclassified sequences</taxon>
        <taxon>metagenomes</taxon>
        <taxon>ecological metagenomes</taxon>
    </lineage>
</organism>
<dbReference type="InterPro" id="IPR005835">
    <property type="entry name" value="NTP_transferase_dom"/>
</dbReference>
<feature type="non-terminal residue" evidence="2">
    <location>
        <position position="164"/>
    </location>
</feature>
<dbReference type="PANTHER" id="PTHR47183">
    <property type="entry name" value="GLUCOSE-1-PHOSPHATE CYTIDYLYLTRANSFERASE-RELATED"/>
    <property type="match status" value="1"/>
</dbReference>
<feature type="domain" description="Nucleotidyl transferase" evidence="1">
    <location>
        <begin position="2"/>
        <end position="162"/>
    </location>
</feature>
<dbReference type="GO" id="GO:0047343">
    <property type="term" value="F:glucose-1-phosphate cytidylyltransferase activity"/>
    <property type="evidence" value="ECO:0007669"/>
    <property type="project" value="InterPro"/>
</dbReference>
<sequence>MKTIILAGGWGTRLGRLVEEIPKPMVMIDDKPIIWHIMKYYAHYGYNDFIISAGVKAHVIKEYFHNYDLYNQNFTKNFSTGELVVLDHTEDIDWNVSVIDTGINTLKGARIKRLEDFLDGPTHMVTYGDGLSDININKLIEFHNSHGKTITISGVHPPARFGEI</sequence>
<evidence type="ECO:0000313" key="2">
    <source>
        <dbReference type="EMBL" id="SVB99550.1"/>
    </source>
</evidence>
<dbReference type="SUPFAM" id="SSF53448">
    <property type="entry name" value="Nucleotide-diphospho-sugar transferases"/>
    <property type="match status" value="1"/>
</dbReference>
<name>A0A382IIP5_9ZZZZ</name>
<proteinExistence type="predicted"/>